<proteinExistence type="predicted"/>
<evidence type="ECO:0000256" key="5">
    <source>
        <dbReference type="ARBA" id="ARBA00023098"/>
    </source>
</evidence>
<dbReference type="STRING" id="1051891.A0A0C3QDY3"/>
<keyword evidence="9" id="KW-1185">Reference proteome</keyword>
<organism evidence="8 9">
    <name type="scientific">Tulasnella calospora MUT 4182</name>
    <dbReference type="NCBI Taxonomy" id="1051891"/>
    <lineage>
        <taxon>Eukaryota</taxon>
        <taxon>Fungi</taxon>
        <taxon>Dikarya</taxon>
        <taxon>Basidiomycota</taxon>
        <taxon>Agaricomycotina</taxon>
        <taxon>Agaricomycetes</taxon>
        <taxon>Cantharellales</taxon>
        <taxon>Tulasnellaceae</taxon>
        <taxon>Tulasnella</taxon>
    </lineage>
</organism>
<comment type="subcellular location">
    <subcellularLocation>
        <location evidence="1">Endoplasmic reticulum membrane</location>
        <topology evidence="1">Multi-pass membrane protein</topology>
    </subcellularLocation>
</comment>
<accession>A0A0C3QDY3</accession>
<name>A0A0C3QDY3_9AGAM</name>
<protein>
    <submittedName>
        <fullName evidence="8">Uncharacterized protein</fullName>
    </submittedName>
</protein>
<dbReference type="PANTHER" id="PTHR21212:SF0">
    <property type="entry name" value="SEIPIN"/>
    <property type="match status" value="1"/>
</dbReference>
<dbReference type="InterPro" id="IPR009617">
    <property type="entry name" value="Seipin"/>
</dbReference>
<dbReference type="Pfam" id="PF06775">
    <property type="entry name" value="Seipin"/>
    <property type="match status" value="1"/>
</dbReference>
<dbReference type="Proteomes" id="UP000054248">
    <property type="component" value="Unassembled WGS sequence"/>
</dbReference>
<feature type="transmembrane region" description="Helical" evidence="7">
    <location>
        <begin position="21"/>
        <end position="41"/>
    </location>
</feature>
<dbReference type="GO" id="GO:0005789">
    <property type="term" value="C:endoplasmic reticulum membrane"/>
    <property type="evidence" value="ECO:0007669"/>
    <property type="project" value="UniProtKB-SubCell"/>
</dbReference>
<keyword evidence="3" id="KW-0256">Endoplasmic reticulum</keyword>
<dbReference type="CDD" id="cd23995">
    <property type="entry name" value="Seipin_BSCL2_like"/>
    <property type="match status" value="1"/>
</dbReference>
<evidence type="ECO:0000256" key="6">
    <source>
        <dbReference type="ARBA" id="ARBA00023136"/>
    </source>
</evidence>
<dbReference type="GO" id="GO:0140042">
    <property type="term" value="P:lipid droplet formation"/>
    <property type="evidence" value="ECO:0007669"/>
    <property type="project" value="UniProtKB-ARBA"/>
</dbReference>
<evidence type="ECO:0000256" key="2">
    <source>
        <dbReference type="ARBA" id="ARBA00022692"/>
    </source>
</evidence>
<keyword evidence="6 7" id="KW-0472">Membrane</keyword>
<evidence type="ECO:0000256" key="4">
    <source>
        <dbReference type="ARBA" id="ARBA00022989"/>
    </source>
</evidence>
<dbReference type="AlphaFoldDB" id="A0A0C3QDY3"/>
<reference evidence="8 9" key="1">
    <citation type="submission" date="2014-04" db="EMBL/GenBank/DDBJ databases">
        <authorList>
            <consortium name="DOE Joint Genome Institute"/>
            <person name="Kuo A."/>
            <person name="Girlanda M."/>
            <person name="Perotto S."/>
            <person name="Kohler A."/>
            <person name="Nagy L.G."/>
            <person name="Floudas D."/>
            <person name="Copeland A."/>
            <person name="Barry K.W."/>
            <person name="Cichocki N."/>
            <person name="Veneault-Fourrey C."/>
            <person name="LaButti K."/>
            <person name="Lindquist E.A."/>
            <person name="Lipzen A."/>
            <person name="Lundell T."/>
            <person name="Morin E."/>
            <person name="Murat C."/>
            <person name="Sun H."/>
            <person name="Tunlid A."/>
            <person name="Henrissat B."/>
            <person name="Grigoriev I.V."/>
            <person name="Hibbett D.S."/>
            <person name="Martin F."/>
            <person name="Nordberg H.P."/>
            <person name="Cantor M.N."/>
            <person name="Hua S.X."/>
        </authorList>
    </citation>
    <scope>NUCLEOTIDE SEQUENCE [LARGE SCALE GENOMIC DNA]</scope>
    <source>
        <strain evidence="8 9">MUT 4182</strain>
    </source>
</reference>
<evidence type="ECO:0000256" key="1">
    <source>
        <dbReference type="ARBA" id="ARBA00004477"/>
    </source>
</evidence>
<keyword evidence="5" id="KW-0443">Lipid metabolism</keyword>
<gene>
    <name evidence="8" type="ORF">M407DRAFT_106058</name>
</gene>
<evidence type="ECO:0000313" key="9">
    <source>
        <dbReference type="Proteomes" id="UP000054248"/>
    </source>
</evidence>
<dbReference type="HOGENOM" id="CLU_102639_0_0_1"/>
<sequence length="232" mass="25283">MDDLERRVSRLISRISAQIEILAITSVRIAVLPITLPLKLVKVSIPPALHLIIFLSLLPLLGLFSISAGILVAKWIPTGWSEQAFLQYGQGSTPYAYTIIRDLNTNQPYDISVQLVVPTSQANYDLGNFMTSVTLMSTSNRTFAASQRPSLLVPPSGPSRLLPSSGTTTVTIQLFDSLVPSYSTVRARIEVGRQDGWSTVGKGEGKELAVAQAFIKGNVKLRGLTYDLSFAY</sequence>
<dbReference type="GO" id="GO:0006629">
    <property type="term" value="P:lipid metabolic process"/>
    <property type="evidence" value="ECO:0007669"/>
    <property type="project" value="UniProtKB-KW"/>
</dbReference>
<keyword evidence="2 7" id="KW-0812">Transmembrane</keyword>
<dbReference type="OrthoDB" id="3990054at2759"/>
<reference evidence="9" key="2">
    <citation type="submission" date="2015-01" db="EMBL/GenBank/DDBJ databases">
        <title>Evolutionary Origins and Diversification of the Mycorrhizal Mutualists.</title>
        <authorList>
            <consortium name="DOE Joint Genome Institute"/>
            <consortium name="Mycorrhizal Genomics Consortium"/>
            <person name="Kohler A."/>
            <person name="Kuo A."/>
            <person name="Nagy L.G."/>
            <person name="Floudas D."/>
            <person name="Copeland A."/>
            <person name="Barry K.W."/>
            <person name="Cichocki N."/>
            <person name="Veneault-Fourrey C."/>
            <person name="LaButti K."/>
            <person name="Lindquist E.A."/>
            <person name="Lipzen A."/>
            <person name="Lundell T."/>
            <person name="Morin E."/>
            <person name="Murat C."/>
            <person name="Riley R."/>
            <person name="Ohm R."/>
            <person name="Sun H."/>
            <person name="Tunlid A."/>
            <person name="Henrissat B."/>
            <person name="Grigoriev I.V."/>
            <person name="Hibbett D.S."/>
            <person name="Martin F."/>
        </authorList>
    </citation>
    <scope>NUCLEOTIDE SEQUENCE [LARGE SCALE GENOMIC DNA]</scope>
    <source>
        <strain evidence="9">MUT 4182</strain>
    </source>
</reference>
<feature type="transmembrane region" description="Helical" evidence="7">
    <location>
        <begin position="47"/>
        <end position="73"/>
    </location>
</feature>
<evidence type="ECO:0000313" key="8">
    <source>
        <dbReference type="EMBL" id="KIO23916.1"/>
    </source>
</evidence>
<dbReference type="PANTHER" id="PTHR21212">
    <property type="entry name" value="BERNARDINELLI-SEIP CONGENITAL LIPODYSTROPHY 2 HOMOLOG BSCL2 PROTEIN"/>
    <property type="match status" value="1"/>
</dbReference>
<evidence type="ECO:0000256" key="7">
    <source>
        <dbReference type="SAM" id="Phobius"/>
    </source>
</evidence>
<keyword evidence="4 7" id="KW-1133">Transmembrane helix</keyword>
<dbReference type="EMBL" id="KN823072">
    <property type="protein sequence ID" value="KIO23916.1"/>
    <property type="molecule type" value="Genomic_DNA"/>
</dbReference>
<evidence type="ECO:0000256" key="3">
    <source>
        <dbReference type="ARBA" id="ARBA00022824"/>
    </source>
</evidence>